<organism evidence="3 4">
    <name type="scientific">Symbiobacterium thermophilum</name>
    <dbReference type="NCBI Taxonomy" id="2734"/>
    <lineage>
        <taxon>Bacteria</taxon>
        <taxon>Bacillati</taxon>
        <taxon>Bacillota</taxon>
        <taxon>Clostridia</taxon>
        <taxon>Eubacteriales</taxon>
        <taxon>Symbiobacteriaceae</taxon>
        <taxon>Symbiobacterium</taxon>
    </lineage>
</organism>
<dbReference type="InterPro" id="IPR038157">
    <property type="entry name" value="FeoA_core_dom"/>
</dbReference>
<dbReference type="GO" id="GO:0046914">
    <property type="term" value="F:transition metal ion binding"/>
    <property type="evidence" value="ECO:0007669"/>
    <property type="project" value="InterPro"/>
</dbReference>
<sequence length="74" mass="7887">MTLDQTKPGQTFLIRSIDDPAARLAAIRFGIAEGSRASCQTVLPGGPVVVRKGKQEMALGRSLAHRITVELVEG</sequence>
<evidence type="ECO:0000256" key="1">
    <source>
        <dbReference type="ARBA" id="ARBA00023004"/>
    </source>
</evidence>
<accession>A0A953I8Y4</accession>
<evidence type="ECO:0000259" key="2">
    <source>
        <dbReference type="SMART" id="SM00899"/>
    </source>
</evidence>
<gene>
    <name evidence="3" type="ORF">CWE10_01875</name>
</gene>
<evidence type="ECO:0000313" key="3">
    <source>
        <dbReference type="EMBL" id="MBY6274959.1"/>
    </source>
</evidence>
<dbReference type="EMBL" id="PIUK01000008">
    <property type="protein sequence ID" value="MBY6274959.1"/>
    <property type="molecule type" value="Genomic_DNA"/>
</dbReference>
<dbReference type="SMART" id="SM00899">
    <property type="entry name" value="FeoA"/>
    <property type="match status" value="1"/>
</dbReference>
<dbReference type="InterPro" id="IPR008988">
    <property type="entry name" value="Transcriptional_repressor_C"/>
</dbReference>
<dbReference type="RefSeq" id="WP_011196263.1">
    <property type="nucleotide sequence ID" value="NZ_JACSIR010000022.1"/>
</dbReference>
<dbReference type="Pfam" id="PF04023">
    <property type="entry name" value="FeoA"/>
    <property type="match status" value="1"/>
</dbReference>
<dbReference type="InterPro" id="IPR007167">
    <property type="entry name" value="Fe-transptr_FeoA-like"/>
</dbReference>
<comment type="caution">
    <text evidence="3">The sequence shown here is derived from an EMBL/GenBank/DDBJ whole genome shotgun (WGS) entry which is preliminary data.</text>
</comment>
<dbReference type="OMA" id="MTLDKCK"/>
<proteinExistence type="predicted"/>
<feature type="domain" description="Ferrous iron transporter FeoA-like" evidence="2">
    <location>
        <begin position="1"/>
        <end position="71"/>
    </location>
</feature>
<dbReference type="Gene3D" id="2.30.30.90">
    <property type="match status" value="1"/>
</dbReference>
<dbReference type="SUPFAM" id="SSF50037">
    <property type="entry name" value="C-terminal domain of transcriptional repressors"/>
    <property type="match status" value="1"/>
</dbReference>
<name>A0A953I8Y4_SYMTR</name>
<reference evidence="3" key="1">
    <citation type="submission" date="2017-11" db="EMBL/GenBank/DDBJ databases">
        <title>Three new genomes from thermophilic consortium.</title>
        <authorList>
            <person name="Quaggio R."/>
            <person name="Amgarten D."/>
            <person name="Setubal J.C."/>
        </authorList>
    </citation>
    <scope>NUCLEOTIDE SEQUENCE</scope>
    <source>
        <strain evidence="3">ZCTH01-B2</strain>
    </source>
</reference>
<evidence type="ECO:0000313" key="4">
    <source>
        <dbReference type="Proteomes" id="UP000732377"/>
    </source>
</evidence>
<dbReference type="Proteomes" id="UP000732377">
    <property type="component" value="Unassembled WGS sequence"/>
</dbReference>
<protein>
    <submittedName>
        <fullName evidence="3">Ferrous iron transport protein A</fullName>
    </submittedName>
</protein>
<keyword evidence="1" id="KW-0408">Iron</keyword>
<dbReference type="AlphaFoldDB" id="A0A953I8Y4"/>